<reference evidence="3 4" key="1">
    <citation type="submission" date="2019-03" db="EMBL/GenBank/DDBJ databases">
        <title>This is whole genome sequence of Paenibacillus sp MS74 strain.</title>
        <authorList>
            <person name="Trinh H.N."/>
        </authorList>
    </citation>
    <scope>NUCLEOTIDE SEQUENCE [LARGE SCALE GENOMIC DNA]</scope>
    <source>
        <strain evidence="3 4">MS74</strain>
    </source>
</reference>
<dbReference type="Gene3D" id="3.40.50.720">
    <property type="entry name" value="NAD(P)-binding Rossmann-like Domain"/>
    <property type="match status" value="1"/>
</dbReference>
<dbReference type="PANTHER" id="PTHR43000">
    <property type="entry name" value="DTDP-D-GLUCOSE 4,6-DEHYDRATASE-RELATED"/>
    <property type="match status" value="1"/>
</dbReference>
<sequence>MKVLFIGGTGIISTAVSKLAVDRGIELYVFNRGHNQEHVPEGAKVITGDIRNKASADEALGVTAFDVVVNWIAYTEADVRRDIELFEGRTEQYIFISSASAYQKPPLHYLITESTPLANPYWSYSRNKIACEEALLERYRTSGFPVTIVRPSLTYGYTMIPAALNSWSKPWSIVDRMRKGKPIIVHGDGTSLWTMTHNTDFAKGFVGLLGNPQAIGHAFHITSDEVLSWNQIYNSIGKAAGVEPRLIHIASDFITSVSPDEVGNLHGDKAASAVFDNTKIKRFVPDFAATVPFAMGVRQSVEWFEAHPERCLVDSEWNHQMDHIIASYSSR</sequence>
<gene>
    <name evidence="3" type="ORF">E1757_30340</name>
</gene>
<feature type="domain" description="NAD-dependent epimerase/dehydratase" evidence="2">
    <location>
        <begin position="4"/>
        <end position="218"/>
    </location>
</feature>
<protein>
    <submittedName>
        <fullName evidence="3">SDR family oxidoreductase</fullName>
    </submittedName>
</protein>
<proteinExistence type="inferred from homology"/>
<accession>A0A4R5KBF0</accession>
<organism evidence="3 4">
    <name type="scientific">Paenibacillus piri</name>
    <dbReference type="NCBI Taxonomy" id="2547395"/>
    <lineage>
        <taxon>Bacteria</taxon>
        <taxon>Bacillati</taxon>
        <taxon>Bacillota</taxon>
        <taxon>Bacilli</taxon>
        <taxon>Bacillales</taxon>
        <taxon>Paenibacillaceae</taxon>
        <taxon>Paenibacillus</taxon>
    </lineage>
</organism>
<dbReference type="Pfam" id="PF01370">
    <property type="entry name" value="Epimerase"/>
    <property type="match status" value="1"/>
</dbReference>
<evidence type="ECO:0000313" key="4">
    <source>
        <dbReference type="Proteomes" id="UP000295636"/>
    </source>
</evidence>
<evidence type="ECO:0000259" key="2">
    <source>
        <dbReference type="Pfam" id="PF01370"/>
    </source>
</evidence>
<dbReference type="SUPFAM" id="SSF51735">
    <property type="entry name" value="NAD(P)-binding Rossmann-fold domains"/>
    <property type="match status" value="1"/>
</dbReference>
<dbReference type="Proteomes" id="UP000295636">
    <property type="component" value="Unassembled WGS sequence"/>
</dbReference>
<dbReference type="OrthoDB" id="9776016at2"/>
<dbReference type="InterPro" id="IPR001509">
    <property type="entry name" value="Epimerase_deHydtase"/>
</dbReference>
<dbReference type="AlphaFoldDB" id="A0A4R5KBF0"/>
<dbReference type="EMBL" id="SMRT01000021">
    <property type="protein sequence ID" value="TDF92366.1"/>
    <property type="molecule type" value="Genomic_DNA"/>
</dbReference>
<dbReference type="CDD" id="cd05265">
    <property type="entry name" value="SDR_a1"/>
    <property type="match status" value="1"/>
</dbReference>
<evidence type="ECO:0000256" key="1">
    <source>
        <dbReference type="ARBA" id="ARBA00007637"/>
    </source>
</evidence>
<dbReference type="RefSeq" id="WP_133235344.1">
    <property type="nucleotide sequence ID" value="NZ_SMRT01000021.1"/>
</dbReference>
<comment type="similarity">
    <text evidence="1">Belongs to the NAD(P)-dependent epimerase/dehydratase family.</text>
</comment>
<keyword evidence="4" id="KW-1185">Reference proteome</keyword>
<comment type="caution">
    <text evidence="3">The sequence shown here is derived from an EMBL/GenBank/DDBJ whole genome shotgun (WGS) entry which is preliminary data.</text>
</comment>
<evidence type="ECO:0000313" key="3">
    <source>
        <dbReference type="EMBL" id="TDF92366.1"/>
    </source>
</evidence>
<name>A0A4R5KBF0_9BACL</name>
<dbReference type="InterPro" id="IPR036291">
    <property type="entry name" value="NAD(P)-bd_dom_sf"/>
</dbReference>